<sequence length="385" mass="41632">MKNVWHKRLQLLTGWITLFIIGTDLFVVSPLLPSIAEQYQITPSKAGWMVTAFSLMYALGAPWFGAFSDKWGRRKMITYGLIGFMIANVITGLAPTFSVLLGSRILAGLAASMVTSSVFAVTGDSAPSGKGGRWLAIVTSGFLTALWTGAPIGTVSAQIFGWQYIFYTLAIAAIALAILNVRVWPSQKSDLQKKPAVPKMGELGRILLDVAVTMFWAGAVYGLYTFLGTGLKSVNDFSSDLVAASLIVYGIGAIAGSLSGGRLADLWNIQAVSLFSLIALAVALALIGVLFSTWLWIWPLLAVWSFAGYVSFSSYQARLAQKYPDRLGTAMAWNQTAMYAGITLGSVFGGWIIKIWSFQALPLLCGAFALLGALWYLVRMKWADN</sequence>
<evidence type="ECO:0000256" key="6">
    <source>
        <dbReference type="ARBA" id="ARBA00023136"/>
    </source>
</evidence>
<feature type="transmembrane region" description="Helical" evidence="7">
    <location>
        <begin position="48"/>
        <end position="67"/>
    </location>
</feature>
<feature type="transmembrane region" description="Helical" evidence="7">
    <location>
        <begin position="79"/>
        <end position="99"/>
    </location>
</feature>
<proteinExistence type="predicted"/>
<dbReference type="OrthoDB" id="212436at2"/>
<evidence type="ECO:0000256" key="4">
    <source>
        <dbReference type="ARBA" id="ARBA00022692"/>
    </source>
</evidence>
<protein>
    <submittedName>
        <fullName evidence="9">MFS transporter</fullName>
    </submittedName>
</protein>
<dbReference type="Gene3D" id="1.20.1250.20">
    <property type="entry name" value="MFS general substrate transporter like domains"/>
    <property type="match status" value="1"/>
</dbReference>
<evidence type="ECO:0000256" key="1">
    <source>
        <dbReference type="ARBA" id="ARBA00004651"/>
    </source>
</evidence>
<dbReference type="Pfam" id="PF07690">
    <property type="entry name" value="MFS_1"/>
    <property type="match status" value="1"/>
</dbReference>
<feature type="transmembrane region" description="Helical" evidence="7">
    <location>
        <begin position="164"/>
        <end position="185"/>
    </location>
</feature>
<keyword evidence="10" id="KW-1185">Reference proteome</keyword>
<keyword evidence="3" id="KW-1003">Cell membrane</keyword>
<dbReference type="GO" id="GO:0022857">
    <property type="term" value="F:transmembrane transporter activity"/>
    <property type="evidence" value="ECO:0007669"/>
    <property type="project" value="InterPro"/>
</dbReference>
<evidence type="ECO:0000256" key="7">
    <source>
        <dbReference type="SAM" id="Phobius"/>
    </source>
</evidence>
<dbReference type="GO" id="GO:0005886">
    <property type="term" value="C:plasma membrane"/>
    <property type="evidence" value="ECO:0007669"/>
    <property type="project" value="UniProtKB-SubCell"/>
</dbReference>
<dbReference type="SUPFAM" id="SSF103473">
    <property type="entry name" value="MFS general substrate transporter"/>
    <property type="match status" value="1"/>
</dbReference>
<gene>
    <name evidence="9" type="ORF">CFK37_10955</name>
</gene>
<dbReference type="PANTHER" id="PTHR43124">
    <property type="entry name" value="PURINE EFFLUX PUMP PBUE"/>
    <property type="match status" value="1"/>
</dbReference>
<dbReference type="AlphaFoldDB" id="A0A220U4I4"/>
<dbReference type="InterPro" id="IPR011701">
    <property type="entry name" value="MFS"/>
</dbReference>
<dbReference type="PROSITE" id="PS50850">
    <property type="entry name" value="MFS"/>
    <property type="match status" value="1"/>
</dbReference>
<feature type="domain" description="Major facilitator superfamily (MFS) profile" evidence="8">
    <location>
        <begin position="10"/>
        <end position="384"/>
    </location>
</feature>
<dbReference type="InterPro" id="IPR050189">
    <property type="entry name" value="MFS_Efflux_Transporters"/>
</dbReference>
<dbReference type="InterPro" id="IPR020846">
    <property type="entry name" value="MFS_dom"/>
</dbReference>
<evidence type="ECO:0000256" key="5">
    <source>
        <dbReference type="ARBA" id="ARBA00022989"/>
    </source>
</evidence>
<feature type="transmembrane region" description="Helical" evidence="7">
    <location>
        <begin position="359"/>
        <end position="378"/>
    </location>
</feature>
<keyword evidence="4 7" id="KW-0812">Transmembrane</keyword>
<feature type="transmembrane region" description="Helical" evidence="7">
    <location>
        <begin position="105"/>
        <end position="122"/>
    </location>
</feature>
<keyword evidence="5 7" id="KW-1133">Transmembrane helix</keyword>
<evidence type="ECO:0000313" key="9">
    <source>
        <dbReference type="EMBL" id="ASK62633.1"/>
    </source>
</evidence>
<dbReference type="EMBL" id="CP022315">
    <property type="protein sequence ID" value="ASK62633.1"/>
    <property type="molecule type" value="Genomic_DNA"/>
</dbReference>
<dbReference type="RefSeq" id="WP_089061892.1">
    <property type="nucleotide sequence ID" value="NZ_CP022315.1"/>
</dbReference>
<evidence type="ECO:0000313" key="10">
    <source>
        <dbReference type="Proteomes" id="UP000198312"/>
    </source>
</evidence>
<evidence type="ECO:0000256" key="3">
    <source>
        <dbReference type="ARBA" id="ARBA00022475"/>
    </source>
</evidence>
<comment type="subcellular location">
    <subcellularLocation>
        <location evidence="1">Cell membrane</location>
        <topology evidence="1">Multi-pass membrane protein</topology>
    </subcellularLocation>
</comment>
<feature type="transmembrane region" description="Helical" evidence="7">
    <location>
        <begin position="336"/>
        <end position="353"/>
    </location>
</feature>
<dbReference type="CDD" id="cd17324">
    <property type="entry name" value="MFS_NepI_like"/>
    <property type="match status" value="1"/>
</dbReference>
<dbReference type="Proteomes" id="UP000198312">
    <property type="component" value="Chromosome"/>
</dbReference>
<dbReference type="InterPro" id="IPR036259">
    <property type="entry name" value="MFS_trans_sf"/>
</dbReference>
<feature type="transmembrane region" description="Helical" evidence="7">
    <location>
        <begin position="206"/>
        <end position="229"/>
    </location>
</feature>
<keyword evidence="6 7" id="KW-0472">Membrane</keyword>
<keyword evidence="2" id="KW-0813">Transport</keyword>
<feature type="transmembrane region" description="Helical" evidence="7">
    <location>
        <begin position="241"/>
        <end position="259"/>
    </location>
</feature>
<feature type="transmembrane region" description="Helical" evidence="7">
    <location>
        <begin position="271"/>
        <end position="290"/>
    </location>
</feature>
<feature type="transmembrane region" description="Helical" evidence="7">
    <location>
        <begin position="296"/>
        <end position="315"/>
    </location>
</feature>
<reference evidence="9 10" key="1">
    <citation type="submission" date="2017-07" db="EMBL/GenBank/DDBJ databases">
        <title>Virgibacillus sp. LM2416.</title>
        <authorList>
            <person name="Tak E.J."/>
            <person name="Bae J.-W."/>
        </authorList>
    </citation>
    <scope>NUCLEOTIDE SEQUENCE [LARGE SCALE GENOMIC DNA]</scope>
    <source>
        <strain evidence="9 10">LM2416</strain>
    </source>
</reference>
<organism evidence="9 10">
    <name type="scientific">Virgibacillus phasianinus</name>
    <dbReference type="NCBI Taxonomy" id="2017483"/>
    <lineage>
        <taxon>Bacteria</taxon>
        <taxon>Bacillati</taxon>
        <taxon>Bacillota</taxon>
        <taxon>Bacilli</taxon>
        <taxon>Bacillales</taxon>
        <taxon>Bacillaceae</taxon>
        <taxon>Virgibacillus</taxon>
    </lineage>
</organism>
<evidence type="ECO:0000259" key="8">
    <source>
        <dbReference type="PROSITE" id="PS50850"/>
    </source>
</evidence>
<feature type="transmembrane region" description="Helical" evidence="7">
    <location>
        <begin position="12"/>
        <end position="36"/>
    </location>
</feature>
<name>A0A220U4I4_9BACI</name>
<dbReference type="KEGG" id="vil:CFK37_10955"/>
<dbReference type="PANTHER" id="PTHR43124:SF10">
    <property type="entry name" value="PURINE EFFLUX PUMP PBUE"/>
    <property type="match status" value="1"/>
</dbReference>
<evidence type="ECO:0000256" key="2">
    <source>
        <dbReference type="ARBA" id="ARBA00022448"/>
    </source>
</evidence>
<accession>A0A220U4I4</accession>
<feature type="transmembrane region" description="Helical" evidence="7">
    <location>
        <begin position="134"/>
        <end position="152"/>
    </location>
</feature>